<comment type="caution">
    <text evidence="4">The sequence shown here is derived from an EMBL/GenBank/DDBJ whole genome shotgun (WGS) entry which is preliminary data.</text>
</comment>
<name>A0A7Z0DY60_RHILE</name>
<evidence type="ECO:0000313" key="5">
    <source>
        <dbReference type="Proteomes" id="UP000535276"/>
    </source>
</evidence>
<dbReference type="Pfam" id="PF00005">
    <property type="entry name" value="ABC_tran"/>
    <property type="match status" value="1"/>
</dbReference>
<dbReference type="RefSeq" id="WP_179611352.1">
    <property type="nucleotide sequence ID" value="NZ_JACBZV010000002.1"/>
</dbReference>
<dbReference type="InterPro" id="IPR027417">
    <property type="entry name" value="P-loop_NTPase"/>
</dbReference>
<evidence type="ECO:0000256" key="1">
    <source>
        <dbReference type="ARBA" id="ARBA00022741"/>
    </source>
</evidence>
<dbReference type="PROSITE" id="PS50893">
    <property type="entry name" value="ABC_TRANSPORTER_2"/>
    <property type="match status" value="1"/>
</dbReference>
<keyword evidence="4" id="KW-0813">Transport</keyword>
<evidence type="ECO:0000256" key="2">
    <source>
        <dbReference type="ARBA" id="ARBA00022840"/>
    </source>
</evidence>
<dbReference type="InterPro" id="IPR003439">
    <property type="entry name" value="ABC_transporter-like_ATP-bd"/>
</dbReference>
<dbReference type="GO" id="GO:0005524">
    <property type="term" value="F:ATP binding"/>
    <property type="evidence" value="ECO:0007669"/>
    <property type="project" value="UniProtKB-KW"/>
</dbReference>
<dbReference type="CDD" id="cd03216">
    <property type="entry name" value="ABC_Carb_Monos_I"/>
    <property type="match status" value="1"/>
</dbReference>
<dbReference type="Proteomes" id="UP000535276">
    <property type="component" value="Unassembled WGS sequence"/>
</dbReference>
<dbReference type="PANTHER" id="PTHR43790:SF8">
    <property type="entry name" value="SUGAR ABC TRANSPORTER ATP-BINDING PROTEIN"/>
    <property type="match status" value="1"/>
</dbReference>
<accession>A0A7Z0DY60</accession>
<dbReference type="SUPFAM" id="SSF52540">
    <property type="entry name" value="P-loop containing nucleoside triphosphate hydrolases"/>
    <property type="match status" value="1"/>
</dbReference>
<dbReference type="EMBL" id="JACBZV010000002">
    <property type="protein sequence ID" value="NYJ11042.1"/>
    <property type="molecule type" value="Genomic_DNA"/>
</dbReference>
<evidence type="ECO:0000259" key="3">
    <source>
        <dbReference type="PROSITE" id="PS50893"/>
    </source>
</evidence>
<keyword evidence="1" id="KW-0547">Nucleotide-binding</keyword>
<organism evidence="4 5">
    <name type="scientific">Rhizobium leguminosarum</name>
    <dbReference type="NCBI Taxonomy" id="384"/>
    <lineage>
        <taxon>Bacteria</taxon>
        <taxon>Pseudomonadati</taxon>
        <taxon>Pseudomonadota</taxon>
        <taxon>Alphaproteobacteria</taxon>
        <taxon>Hyphomicrobiales</taxon>
        <taxon>Rhizobiaceae</taxon>
        <taxon>Rhizobium/Agrobacterium group</taxon>
        <taxon>Rhizobium</taxon>
    </lineage>
</organism>
<protein>
    <submittedName>
        <fullName evidence="4">Simple sugar transport system ATP-binding protein</fullName>
    </submittedName>
</protein>
<dbReference type="SMART" id="SM00382">
    <property type="entry name" value="AAA"/>
    <property type="match status" value="1"/>
</dbReference>
<evidence type="ECO:0000313" key="4">
    <source>
        <dbReference type="EMBL" id="NYJ11042.1"/>
    </source>
</evidence>
<dbReference type="InterPro" id="IPR050107">
    <property type="entry name" value="ABC_carbohydrate_import_ATPase"/>
</dbReference>
<sequence length="264" mass="29017">MIETPLIRVEGLVKRFGPFTALNGVNLDIYRGEVHALLGDNGAGKSTLIRLLSGFHRPNEGQIFVGGHPVDFRSPRDATRAGIGTVYQELALNPLMSVTRNFFMGRELSVGPKPFGFLRMNEMNRITHNEMIKIGINISDPGQAVGTMSGGQRQTLAIARAIYFGAKVLILDEPTSALGQRQQMEVLKTIVRVRERGDIAIIFITHNELHSKLVADRFTFMALGEVIGRGSNSELAGDEIRRLMSGGTAINDLAFELECARKQV</sequence>
<dbReference type="InterPro" id="IPR003593">
    <property type="entry name" value="AAA+_ATPase"/>
</dbReference>
<keyword evidence="2 4" id="KW-0067">ATP-binding</keyword>
<dbReference type="Gene3D" id="3.40.50.300">
    <property type="entry name" value="P-loop containing nucleotide triphosphate hydrolases"/>
    <property type="match status" value="1"/>
</dbReference>
<dbReference type="AlphaFoldDB" id="A0A7Z0DY60"/>
<keyword evidence="4" id="KW-0762">Sugar transport</keyword>
<reference evidence="4 5" key="1">
    <citation type="submission" date="2020-07" db="EMBL/GenBank/DDBJ databases">
        <title>Genomic Encyclopedia of Type Strains, Phase IV (KMG-V): Genome sequencing to study the core and pangenomes of soil and plant-associated prokaryotes.</title>
        <authorList>
            <person name="Whitman W."/>
        </authorList>
    </citation>
    <scope>NUCLEOTIDE SEQUENCE [LARGE SCALE GENOMIC DNA]</scope>
    <source>
        <strain evidence="4 5">SEMIA 4052</strain>
    </source>
</reference>
<proteinExistence type="predicted"/>
<dbReference type="GO" id="GO:0016887">
    <property type="term" value="F:ATP hydrolysis activity"/>
    <property type="evidence" value="ECO:0007669"/>
    <property type="project" value="InterPro"/>
</dbReference>
<feature type="domain" description="ABC transporter" evidence="3">
    <location>
        <begin position="7"/>
        <end position="248"/>
    </location>
</feature>
<gene>
    <name evidence="4" type="ORF">GGI64_002089</name>
</gene>
<dbReference type="PANTHER" id="PTHR43790">
    <property type="entry name" value="CARBOHYDRATE TRANSPORT ATP-BINDING PROTEIN MG119-RELATED"/>
    <property type="match status" value="1"/>
</dbReference>